<evidence type="ECO:0000256" key="4">
    <source>
        <dbReference type="ARBA" id="ARBA00022741"/>
    </source>
</evidence>
<keyword evidence="8" id="KW-0963">Cytoplasm</keyword>
<dbReference type="EMBL" id="JGZL01000012">
    <property type="protein sequence ID" value="KFI87309.1"/>
    <property type="molecule type" value="Genomic_DNA"/>
</dbReference>
<dbReference type="InterPro" id="IPR042111">
    <property type="entry name" value="Adenylosuccinate_synth_dom3"/>
</dbReference>
<dbReference type="AlphaFoldDB" id="A0A087CVK9"/>
<keyword evidence="4 8" id="KW-0547">Nucleotide-binding</keyword>
<dbReference type="PANTHER" id="PTHR11846:SF0">
    <property type="entry name" value="ADENYLOSUCCINATE SYNTHETASE"/>
    <property type="match status" value="1"/>
</dbReference>
<sequence>MPGIVLIGAQWGDEGKGKATDLIGTKVDYVARFNGGNNAGHTVVVGDESYALHLLPSGIISPNTTPVIGNGVVVDPEVLFQEIDGLESRGVDCSRLLVSESAHIIAPYHRVLDKVTERFLGKHKIGTTGRGIGPAYADKINRVGIRVHDLFNAEHLHDKVEASLHQKNQMLVKLYNRRPIDVDETTDELLKLGERLKPYVANTSLVLNKALDEGKTVLFEGGQATMLDVDHGTYPFVTSSNPTAGGACTGTGVGPTKINRVIGVAKAYVTRVGEGPFPTEQFGEEGDWLRAQGHEYGVTTGRPRRCGWFDAVVNRYAAQVNGLTDIVLTKLDVLTGLKEIPLCVAYDVNGERRDDMPTDQAEFAVAKPIYESMPGWDEDISQIHDFNDLPKTCQDYVKRLEELSGCRISVIGTGPQRDHIIQINSLID</sequence>
<keyword evidence="5 8" id="KW-0658">Purine biosynthesis</keyword>
<feature type="binding site" evidence="8">
    <location>
        <begin position="12"/>
        <end position="18"/>
    </location>
    <ligand>
        <name>GTP</name>
        <dbReference type="ChEBI" id="CHEBI:37565"/>
    </ligand>
</feature>
<keyword evidence="2 8" id="KW-0436">Ligase</keyword>
<feature type="active site" description="Proton acceptor" evidence="8">
    <location>
        <position position="13"/>
    </location>
</feature>
<feature type="binding site" description="in other chain" evidence="8">
    <location>
        <begin position="13"/>
        <end position="16"/>
    </location>
    <ligand>
        <name>IMP</name>
        <dbReference type="ChEBI" id="CHEBI:58053"/>
        <note>ligand shared between dimeric partners</note>
    </ligand>
</feature>
<dbReference type="SUPFAM" id="SSF52540">
    <property type="entry name" value="P-loop containing nucleoside triphosphate hydrolases"/>
    <property type="match status" value="1"/>
</dbReference>
<feature type="binding site" evidence="8">
    <location>
        <begin position="330"/>
        <end position="332"/>
    </location>
    <ligand>
        <name>GTP</name>
        <dbReference type="ChEBI" id="CHEBI:37565"/>
    </ligand>
</feature>
<dbReference type="Gene3D" id="1.10.300.10">
    <property type="entry name" value="Adenylosuccinate Synthetase, subunit A, domain 2"/>
    <property type="match status" value="1"/>
</dbReference>
<name>A0A087CVK9_BIFRU</name>
<dbReference type="InterPro" id="IPR018220">
    <property type="entry name" value="Adenylosuccin_syn_GTP-bd"/>
</dbReference>
<dbReference type="PROSITE" id="PS00513">
    <property type="entry name" value="ADENYLOSUCCIN_SYN_2"/>
    <property type="match status" value="1"/>
</dbReference>
<feature type="binding site" description="in other chain" evidence="8">
    <location>
        <position position="238"/>
    </location>
    <ligand>
        <name>IMP</name>
        <dbReference type="ChEBI" id="CHEBI:58053"/>
        <note>ligand shared between dimeric partners</note>
    </ligand>
</feature>
<comment type="subcellular location">
    <subcellularLocation>
        <location evidence="8">Cytoplasm</location>
    </subcellularLocation>
</comment>
<feature type="binding site" evidence="8">
    <location>
        <position position="40"/>
    </location>
    <ligand>
        <name>Mg(2+)</name>
        <dbReference type="ChEBI" id="CHEBI:18420"/>
    </ligand>
</feature>
<feature type="binding site" evidence="8">
    <location>
        <begin position="40"/>
        <end position="42"/>
    </location>
    <ligand>
        <name>GTP</name>
        <dbReference type="ChEBI" id="CHEBI:37565"/>
    </ligand>
</feature>
<dbReference type="Proteomes" id="UP000029078">
    <property type="component" value="Unassembled WGS sequence"/>
</dbReference>
<dbReference type="FunFam" id="1.10.300.10:FF:000001">
    <property type="entry name" value="Adenylosuccinate synthetase"/>
    <property type="match status" value="1"/>
</dbReference>
<keyword evidence="3 8" id="KW-0479">Metal-binding</keyword>
<feature type="binding site" evidence="8">
    <location>
        <position position="142"/>
    </location>
    <ligand>
        <name>IMP</name>
        <dbReference type="ChEBI" id="CHEBI:58053"/>
        <note>ligand shared between dimeric partners</note>
    </ligand>
</feature>
<evidence type="ECO:0000256" key="8">
    <source>
        <dbReference type="HAMAP-Rule" id="MF_00011"/>
    </source>
</evidence>
<feature type="binding site" description="in other chain" evidence="8">
    <location>
        <position position="223"/>
    </location>
    <ligand>
        <name>IMP</name>
        <dbReference type="ChEBI" id="CHEBI:58053"/>
        <note>ligand shared between dimeric partners</note>
    </ligand>
</feature>
<evidence type="ECO:0000256" key="3">
    <source>
        <dbReference type="ARBA" id="ARBA00022723"/>
    </source>
</evidence>
<comment type="caution">
    <text evidence="11">The sequence shown here is derived from an EMBL/GenBank/DDBJ whole genome shotgun (WGS) entry which is preliminary data.</text>
</comment>
<dbReference type="Pfam" id="PF00709">
    <property type="entry name" value="Adenylsucc_synt"/>
    <property type="match status" value="1"/>
</dbReference>
<dbReference type="STRING" id="78346.BRUM_0439"/>
<comment type="pathway">
    <text evidence="8 10">Purine metabolism; AMP biosynthesis via de novo pathway; AMP from IMP: step 1/2.</text>
</comment>
<evidence type="ECO:0000256" key="1">
    <source>
        <dbReference type="ARBA" id="ARBA00011738"/>
    </source>
</evidence>
<dbReference type="Gene3D" id="3.90.170.10">
    <property type="entry name" value="Adenylosuccinate Synthetase, subunit A, domain 3"/>
    <property type="match status" value="1"/>
</dbReference>
<dbReference type="UniPathway" id="UPA00075">
    <property type="reaction ID" value="UER00335"/>
</dbReference>
<comment type="subunit">
    <text evidence="1 8">Homodimer.</text>
</comment>
<comment type="catalytic activity">
    <reaction evidence="8 10">
        <text>IMP + L-aspartate + GTP = N(6)-(1,2-dicarboxyethyl)-AMP + GDP + phosphate + 2 H(+)</text>
        <dbReference type="Rhea" id="RHEA:15753"/>
        <dbReference type="ChEBI" id="CHEBI:15378"/>
        <dbReference type="ChEBI" id="CHEBI:29991"/>
        <dbReference type="ChEBI" id="CHEBI:37565"/>
        <dbReference type="ChEBI" id="CHEBI:43474"/>
        <dbReference type="ChEBI" id="CHEBI:57567"/>
        <dbReference type="ChEBI" id="CHEBI:58053"/>
        <dbReference type="ChEBI" id="CHEBI:58189"/>
        <dbReference type="EC" id="6.3.4.4"/>
    </reaction>
</comment>
<dbReference type="EC" id="6.3.4.4" evidence="8 10"/>
<proteinExistence type="inferred from homology"/>
<feature type="binding site" evidence="8">
    <location>
        <begin position="298"/>
        <end position="304"/>
    </location>
    <ligand>
        <name>substrate</name>
    </ligand>
</feature>
<dbReference type="GO" id="GO:0000287">
    <property type="term" value="F:magnesium ion binding"/>
    <property type="evidence" value="ECO:0007669"/>
    <property type="project" value="UniProtKB-UniRule"/>
</dbReference>
<feature type="binding site" description="in other chain" evidence="8">
    <location>
        <position position="302"/>
    </location>
    <ligand>
        <name>IMP</name>
        <dbReference type="ChEBI" id="CHEBI:58053"/>
        <note>ligand shared between dimeric partners</note>
    </ligand>
</feature>
<dbReference type="GO" id="GO:0046040">
    <property type="term" value="P:IMP metabolic process"/>
    <property type="evidence" value="ECO:0007669"/>
    <property type="project" value="TreeGrafter"/>
</dbReference>
<dbReference type="InterPro" id="IPR027417">
    <property type="entry name" value="P-loop_NTPase"/>
</dbReference>
<comment type="function">
    <text evidence="8">Plays an important role in the de novo pathway of purine nucleotide biosynthesis. Catalyzes the first committed step in the biosynthesis of AMP from IMP.</text>
</comment>
<evidence type="ECO:0000256" key="10">
    <source>
        <dbReference type="RuleBase" id="RU000520"/>
    </source>
</evidence>
<evidence type="ECO:0000313" key="11">
    <source>
        <dbReference type="EMBL" id="KFI87309.1"/>
    </source>
</evidence>
<dbReference type="RefSeq" id="WP_026647163.1">
    <property type="nucleotide sequence ID" value="NZ_JGZL01000012.1"/>
</dbReference>
<evidence type="ECO:0000313" key="12">
    <source>
        <dbReference type="Proteomes" id="UP000029078"/>
    </source>
</evidence>
<dbReference type="SMART" id="SM00788">
    <property type="entry name" value="Adenylsucc_synt"/>
    <property type="match status" value="1"/>
</dbReference>
<keyword evidence="12" id="KW-1185">Reference proteome</keyword>
<gene>
    <name evidence="8" type="primary">purA</name>
    <name evidence="11" type="ORF">BRUM_0439</name>
</gene>
<evidence type="ECO:0000256" key="7">
    <source>
        <dbReference type="ARBA" id="ARBA00023134"/>
    </source>
</evidence>
<feature type="active site" evidence="9">
    <location>
        <position position="139"/>
    </location>
</feature>
<organism evidence="11 12">
    <name type="scientific">Bifidobacterium ruminantium</name>
    <dbReference type="NCBI Taxonomy" id="78346"/>
    <lineage>
        <taxon>Bacteria</taxon>
        <taxon>Bacillati</taxon>
        <taxon>Actinomycetota</taxon>
        <taxon>Actinomycetes</taxon>
        <taxon>Bifidobacteriales</taxon>
        <taxon>Bifidobacteriaceae</taxon>
        <taxon>Bifidobacterium</taxon>
    </lineage>
</organism>
<dbReference type="GO" id="GO:0005525">
    <property type="term" value="F:GTP binding"/>
    <property type="evidence" value="ECO:0007669"/>
    <property type="project" value="UniProtKB-UniRule"/>
</dbReference>
<feature type="binding site" evidence="8">
    <location>
        <position position="304"/>
    </location>
    <ligand>
        <name>GTP</name>
        <dbReference type="ChEBI" id="CHEBI:37565"/>
    </ligand>
</feature>
<feature type="binding site" evidence="8">
    <location>
        <position position="13"/>
    </location>
    <ligand>
        <name>Mg(2+)</name>
        <dbReference type="ChEBI" id="CHEBI:18420"/>
    </ligand>
</feature>
<dbReference type="GO" id="GO:0005737">
    <property type="term" value="C:cytoplasm"/>
    <property type="evidence" value="ECO:0007669"/>
    <property type="project" value="UniProtKB-SubCell"/>
</dbReference>
<dbReference type="NCBIfam" id="NF002223">
    <property type="entry name" value="PRK01117.1"/>
    <property type="match status" value="1"/>
</dbReference>
<dbReference type="InterPro" id="IPR042109">
    <property type="entry name" value="Adenylosuccinate_synth_dom1"/>
</dbReference>
<evidence type="ECO:0000256" key="2">
    <source>
        <dbReference type="ARBA" id="ARBA00022598"/>
    </source>
</evidence>
<dbReference type="eggNOG" id="COG0104">
    <property type="taxonomic scope" value="Bacteria"/>
</dbReference>
<comment type="cofactor">
    <cofactor evidence="8">
        <name>Mg(2+)</name>
        <dbReference type="ChEBI" id="CHEBI:18420"/>
    </cofactor>
    <text evidence="8">Binds 1 Mg(2+) ion per subunit.</text>
</comment>
<reference evidence="11 12" key="1">
    <citation type="submission" date="2014-03" db="EMBL/GenBank/DDBJ databases">
        <title>Genomics of Bifidobacteria.</title>
        <authorList>
            <person name="Ventura M."/>
            <person name="Milani C."/>
            <person name="Lugli G.A."/>
        </authorList>
    </citation>
    <scope>NUCLEOTIDE SEQUENCE [LARGE SCALE GENOMIC DNA]</scope>
    <source>
        <strain evidence="11 12">LMG 21811</strain>
    </source>
</reference>
<dbReference type="PROSITE" id="PS01266">
    <property type="entry name" value="ADENYLOSUCCIN_SYN_1"/>
    <property type="match status" value="1"/>
</dbReference>
<protein>
    <recommendedName>
        <fullName evidence="8 10">Adenylosuccinate synthetase</fullName>
        <shortName evidence="8">AMPSase</shortName>
        <shortName evidence="8">AdSS</shortName>
        <ecNumber evidence="8 10">6.3.4.4</ecNumber>
    </recommendedName>
    <alternativeName>
        <fullName evidence="8">IMP--aspartate ligase</fullName>
    </alternativeName>
</protein>
<feature type="binding site" evidence="8">
    <location>
        <begin position="412"/>
        <end position="414"/>
    </location>
    <ligand>
        <name>GTP</name>
        <dbReference type="ChEBI" id="CHEBI:37565"/>
    </ligand>
</feature>
<dbReference type="GO" id="GO:0044208">
    <property type="term" value="P:'de novo' AMP biosynthetic process"/>
    <property type="evidence" value="ECO:0007669"/>
    <property type="project" value="UniProtKB-UniRule"/>
</dbReference>
<dbReference type="CDD" id="cd03108">
    <property type="entry name" value="AdSS"/>
    <property type="match status" value="1"/>
</dbReference>
<dbReference type="HAMAP" id="MF_00011">
    <property type="entry name" value="Adenylosucc_synth"/>
    <property type="match status" value="1"/>
</dbReference>
<evidence type="ECO:0000256" key="5">
    <source>
        <dbReference type="ARBA" id="ARBA00022755"/>
    </source>
</evidence>
<keyword evidence="7 8" id="KW-0342">GTP-binding</keyword>
<dbReference type="GO" id="GO:0004019">
    <property type="term" value="F:adenylosuccinate synthase activity"/>
    <property type="evidence" value="ECO:0007669"/>
    <property type="project" value="UniProtKB-UniRule"/>
</dbReference>
<accession>A0A087CVK9</accession>
<feature type="binding site" description="in other chain" evidence="8">
    <location>
        <position position="128"/>
    </location>
    <ligand>
        <name>IMP</name>
        <dbReference type="ChEBI" id="CHEBI:58053"/>
        <note>ligand shared between dimeric partners</note>
    </ligand>
</feature>
<keyword evidence="6 8" id="KW-0460">Magnesium</keyword>
<evidence type="ECO:0000256" key="6">
    <source>
        <dbReference type="ARBA" id="ARBA00022842"/>
    </source>
</evidence>
<dbReference type="PANTHER" id="PTHR11846">
    <property type="entry name" value="ADENYLOSUCCINATE SYNTHETASE"/>
    <property type="match status" value="1"/>
</dbReference>
<dbReference type="NCBIfam" id="TIGR00184">
    <property type="entry name" value="purA"/>
    <property type="match status" value="1"/>
</dbReference>
<comment type="similarity">
    <text evidence="8 10">Belongs to the adenylosuccinate synthetase family.</text>
</comment>
<feature type="binding site" description="in other chain" evidence="8">
    <location>
        <begin position="38"/>
        <end position="41"/>
    </location>
    <ligand>
        <name>IMP</name>
        <dbReference type="ChEBI" id="CHEBI:58053"/>
        <note>ligand shared between dimeric partners</note>
    </ligand>
</feature>
<dbReference type="FunFam" id="3.90.170.10:FF:000001">
    <property type="entry name" value="Adenylosuccinate synthetase"/>
    <property type="match status" value="1"/>
</dbReference>
<evidence type="ECO:0000256" key="9">
    <source>
        <dbReference type="PROSITE-ProRule" id="PRU10134"/>
    </source>
</evidence>
<feature type="active site" description="Proton donor" evidence="8">
    <location>
        <position position="41"/>
    </location>
</feature>
<dbReference type="InterPro" id="IPR001114">
    <property type="entry name" value="Adenylosuccinate_synthetase"/>
</dbReference>
<dbReference type="InterPro" id="IPR033128">
    <property type="entry name" value="Adenylosuccin_syn_Lys_AS"/>
</dbReference>
<dbReference type="Gene3D" id="3.40.440.10">
    <property type="entry name" value="Adenylosuccinate Synthetase, subunit A, domain 1"/>
    <property type="match status" value="1"/>
</dbReference>
<dbReference type="InterPro" id="IPR042110">
    <property type="entry name" value="Adenylosuccinate_synth_dom2"/>
</dbReference>